<dbReference type="GO" id="GO:0007040">
    <property type="term" value="P:lysosome organization"/>
    <property type="evidence" value="ECO:0007669"/>
    <property type="project" value="EnsemblMetazoa"/>
</dbReference>
<reference evidence="2" key="1">
    <citation type="submission" date="2007-07" db="EMBL/GenBank/DDBJ databases">
        <title>PCAP assembly of the Caenorhabditis remanei genome.</title>
        <authorList>
            <consortium name="The Caenorhabditis remanei Sequencing Consortium"/>
            <person name="Wilson R.K."/>
        </authorList>
    </citation>
    <scope>NUCLEOTIDE SEQUENCE [LARGE SCALE GENOMIC DNA]</scope>
    <source>
        <strain evidence="2">PB4641</strain>
    </source>
</reference>
<gene>
    <name evidence="2" type="ORF">CRE_16376</name>
</gene>
<protein>
    <recommendedName>
        <fullName evidence="4">Osteopetrosis-associated transmembrane protein 1</fullName>
    </recommendedName>
</protein>
<dbReference type="STRING" id="31234.E3NIT0"/>
<keyword evidence="3" id="KW-1185">Reference proteome</keyword>
<name>E3NIT0_CAERE</name>
<dbReference type="GO" id="GO:0005829">
    <property type="term" value="C:cytosol"/>
    <property type="evidence" value="ECO:0007669"/>
    <property type="project" value="TreeGrafter"/>
</dbReference>
<dbReference type="Proteomes" id="UP000008281">
    <property type="component" value="Unassembled WGS sequence"/>
</dbReference>
<feature type="transmembrane region" description="Helical" evidence="1">
    <location>
        <begin position="270"/>
        <end position="290"/>
    </location>
</feature>
<keyword evidence="1" id="KW-1133">Transmembrane helix</keyword>
<dbReference type="CTD" id="9803585"/>
<dbReference type="eggNOG" id="KOG4617">
    <property type="taxonomic scope" value="Eukaryota"/>
</dbReference>
<evidence type="ECO:0008006" key="4">
    <source>
        <dbReference type="Google" id="ProtNLM"/>
    </source>
</evidence>
<proteinExistence type="predicted"/>
<dbReference type="Pfam" id="PF09777">
    <property type="entry name" value="OSTMP1"/>
    <property type="match status" value="1"/>
</dbReference>
<dbReference type="OMA" id="LKCCQRE"/>
<evidence type="ECO:0000313" key="2">
    <source>
        <dbReference type="EMBL" id="EFO99328.1"/>
    </source>
</evidence>
<keyword evidence="1" id="KW-0472">Membrane</keyword>
<dbReference type="AlphaFoldDB" id="E3NIT0"/>
<evidence type="ECO:0000313" key="3">
    <source>
        <dbReference type="Proteomes" id="UP000008281"/>
    </source>
</evidence>
<dbReference type="GeneID" id="9803585"/>
<accession>E3NIT0</accession>
<dbReference type="FunCoup" id="E3NIT0">
    <property type="interactions" value="1884"/>
</dbReference>
<dbReference type="PANTHER" id="PTHR15644:SF2">
    <property type="entry name" value="OSTEOPETROSIS-ASSOCIATED TRANSMEMBRANE PROTEIN 1"/>
    <property type="match status" value="1"/>
</dbReference>
<organism evidence="3">
    <name type="scientific">Caenorhabditis remanei</name>
    <name type="common">Caenorhabditis vulgaris</name>
    <dbReference type="NCBI Taxonomy" id="31234"/>
    <lineage>
        <taxon>Eukaryota</taxon>
        <taxon>Metazoa</taxon>
        <taxon>Ecdysozoa</taxon>
        <taxon>Nematoda</taxon>
        <taxon>Chromadorea</taxon>
        <taxon>Rhabditida</taxon>
        <taxon>Rhabditina</taxon>
        <taxon>Rhabditomorpha</taxon>
        <taxon>Rhabditoidea</taxon>
        <taxon>Rhabditidae</taxon>
        <taxon>Peloderinae</taxon>
        <taxon>Caenorhabditis</taxon>
    </lineage>
</organism>
<evidence type="ECO:0000256" key="1">
    <source>
        <dbReference type="SAM" id="Phobius"/>
    </source>
</evidence>
<keyword evidence="1" id="KW-0812">Transmembrane</keyword>
<dbReference type="InParanoid" id="E3NIT0"/>
<dbReference type="HOGENOM" id="CLU_858513_0_0_1"/>
<dbReference type="EMBL" id="DS268713">
    <property type="protein sequence ID" value="EFO99328.1"/>
    <property type="molecule type" value="Genomic_DNA"/>
</dbReference>
<dbReference type="OrthoDB" id="8021850at2759"/>
<dbReference type="InterPro" id="IPR019172">
    <property type="entry name" value="Osteopetrosis-assoc_TM_1"/>
</dbReference>
<sequence>MTHFRLFFLVFSDFHFENYKIQMLNSLSRILLSSILLFSVLSTEKQNFTRDSAPITDDPWDLDGPCQKYVEKFAMVQSDMVACATNWSIPPKVCTNCFQNYINFKQYEYETKNLNNVYSLDNRTCTQVIYDNYLLSYSSDISTALTSNIWEKSRCDSCITFDWKFAENKTTPRVIERTIVFQNYLYEWRNCIVNYTSFDAEIIDHSLSNASKICNLCKTPFDELYGYYWKIYTTPDVDFCVDVETTMNDTIHLWDDVWKCAEKQDRNRDLFGIMITFGTLVLLTALFYAASYIQGGGQTRNLVRYSRLSDPRGQRSRLLSSGMSDADLVHRVPLPTTSTQVYNIPIHQTR</sequence>
<dbReference type="RefSeq" id="XP_003091690.2">
    <property type="nucleotide sequence ID" value="XM_003091642.2"/>
</dbReference>
<dbReference type="PANTHER" id="PTHR15644">
    <property type="entry name" value="OSTEOPETROSIS ASSOCIATED TRANSMEMBRANE PROTEIN 1"/>
    <property type="match status" value="1"/>
</dbReference>
<dbReference type="KEGG" id="crq:GCK72_004350"/>